<dbReference type="Proteomes" id="UP000725002">
    <property type="component" value="Unassembled WGS sequence"/>
</dbReference>
<reference evidence="3" key="1">
    <citation type="submission" date="2020-10" db="EMBL/GenBank/DDBJ databases">
        <authorList>
            <person name="Gilroy R."/>
        </authorList>
    </citation>
    <scope>NUCLEOTIDE SEQUENCE</scope>
    <source>
        <strain evidence="3">G3-8215</strain>
    </source>
</reference>
<proteinExistence type="predicted"/>
<dbReference type="PROSITE" id="PS51257">
    <property type="entry name" value="PROKAR_LIPOPROTEIN"/>
    <property type="match status" value="1"/>
</dbReference>
<dbReference type="Gene3D" id="2.60.40.1740">
    <property type="entry name" value="hypothetical protein (bacova_03559)"/>
    <property type="match status" value="1"/>
</dbReference>
<accession>A0A940DSG9</accession>
<protein>
    <submittedName>
        <fullName evidence="3">DUF1735 domain-containing protein</fullName>
    </submittedName>
</protein>
<dbReference type="InterPro" id="IPR013728">
    <property type="entry name" value="BT_3987-like_N"/>
</dbReference>
<evidence type="ECO:0000259" key="2">
    <source>
        <dbReference type="Pfam" id="PF18620"/>
    </source>
</evidence>
<evidence type="ECO:0000313" key="3">
    <source>
        <dbReference type="EMBL" id="MBO8483511.1"/>
    </source>
</evidence>
<dbReference type="Gene3D" id="2.40.128.420">
    <property type="match status" value="1"/>
</dbReference>
<comment type="caution">
    <text evidence="3">The sequence shown here is derived from an EMBL/GenBank/DDBJ whole genome shotgun (WGS) entry which is preliminary data.</text>
</comment>
<feature type="domain" description="DUF5627" evidence="2">
    <location>
        <begin position="160"/>
        <end position="296"/>
    </location>
</feature>
<dbReference type="Pfam" id="PF18620">
    <property type="entry name" value="DUF5627"/>
    <property type="match status" value="1"/>
</dbReference>
<sequence length="308" mass="34272">MKRTTIVLLVSMLSLTSCYEDYIKDYETTTAGFAMQSPLRTVISDRDMSIYVGVSLGGKREVDMADWATFVIDPTLLYNTGLELLPEEYYELSDPNTFRVRKSNLPVADVGISFTDAFYADPLSLETHYALPFSVVETSMDQIREGADYSIVAVKYVSSFSGTWYVRGEVAEVDSQGNPVYGTTRVYRSKDLIDDETVYLTTISPNTLSRPGIADLSDGGYILTIDNGGESVGDYDVTVSSSEGGIAVTGTGRYVYKSDEFTYNGGDEPCPEIDLEYTFETGGKKYRAIETLVLRRDPLNDLRVEEWQ</sequence>
<reference evidence="3" key="2">
    <citation type="journal article" date="2021" name="PeerJ">
        <title>Extensive microbial diversity within the chicken gut microbiome revealed by metagenomics and culture.</title>
        <authorList>
            <person name="Gilroy R."/>
            <person name="Ravi A."/>
            <person name="Getino M."/>
            <person name="Pursley I."/>
            <person name="Horton D.L."/>
            <person name="Alikhan N.F."/>
            <person name="Baker D."/>
            <person name="Gharbi K."/>
            <person name="Hall N."/>
            <person name="Watson M."/>
            <person name="Adriaenssens E.M."/>
            <person name="Foster-Nyarko E."/>
            <person name="Jarju S."/>
            <person name="Secka A."/>
            <person name="Antonio M."/>
            <person name="Oren A."/>
            <person name="Chaudhuri R.R."/>
            <person name="La Ragione R."/>
            <person name="Hildebrand F."/>
            <person name="Pallen M.J."/>
        </authorList>
    </citation>
    <scope>NUCLEOTIDE SEQUENCE</scope>
    <source>
        <strain evidence="3">G3-8215</strain>
    </source>
</reference>
<dbReference type="InterPro" id="IPR040580">
    <property type="entry name" value="DUF5627"/>
</dbReference>
<name>A0A940DSG9_9BACT</name>
<dbReference type="EMBL" id="JADILV010000036">
    <property type="protein sequence ID" value="MBO8483511.1"/>
    <property type="molecule type" value="Genomic_DNA"/>
</dbReference>
<feature type="domain" description="BT-3987-like N-terminal" evidence="1">
    <location>
        <begin position="38"/>
        <end position="141"/>
    </location>
</feature>
<organism evidence="3 4">
    <name type="scientific">Candidatus Cryptobacteroides avicola</name>
    <dbReference type="NCBI Taxonomy" id="2840757"/>
    <lineage>
        <taxon>Bacteria</taxon>
        <taxon>Pseudomonadati</taxon>
        <taxon>Bacteroidota</taxon>
        <taxon>Bacteroidia</taxon>
        <taxon>Bacteroidales</taxon>
        <taxon>Candidatus Cryptobacteroides</taxon>
    </lineage>
</organism>
<dbReference type="Pfam" id="PF08522">
    <property type="entry name" value="BT_3987-like_N"/>
    <property type="match status" value="1"/>
</dbReference>
<dbReference type="AlphaFoldDB" id="A0A940DSG9"/>
<evidence type="ECO:0000313" key="4">
    <source>
        <dbReference type="Proteomes" id="UP000725002"/>
    </source>
</evidence>
<gene>
    <name evidence="3" type="ORF">IAB75_05295</name>
</gene>
<evidence type="ECO:0000259" key="1">
    <source>
        <dbReference type="Pfam" id="PF08522"/>
    </source>
</evidence>